<comment type="caution">
    <text evidence="1">The sequence shown here is derived from an EMBL/GenBank/DDBJ whole genome shotgun (WGS) entry which is preliminary data.</text>
</comment>
<reference evidence="2" key="1">
    <citation type="journal article" date="2019" name="Int. J. Syst. Evol. Microbiol.">
        <title>The Global Catalogue of Microorganisms (GCM) 10K type strain sequencing project: providing services to taxonomists for standard genome sequencing and annotation.</title>
        <authorList>
            <consortium name="The Broad Institute Genomics Platform"/>
            <consortium name="The Broad Institute Genome Sequencing Center for Infectious Disease"/>
            <person name="Wu L."/>
            <person name="Ma J."/>
        </authorList>
    </citation>
    <scope>NUCLEOTIDE SEQUENCE [LARGE SCALE GENOMIC DNA]</scope>
    <source>
        <strain evidence="2">JCM 17329</strain>
    </source>
</reference>
<evidence type="ECO:0000313" key="1">
    <source>
        <dbReference type="EMBL" id="GAA3698053.1"/>
    </source>
</evidence>
<gene>
    <name evidence="1" type="ORF">GCM10022421_00370</name>
</gene>
<accession>A0ABP7D0A9</accession>
<evidence type="ECO:0000313" key="2">
    <source>
        <dbReference type="Proteomes" id="UP001501479"/>
    </source>
</evidence>
<dbReference type="EMBL" id="BAABDS010000001">
    <property type="protein sequence ID" value="GAA3698053.1"/>
    <property type="molecule type" value="Genomic_DNA"/>
</dbReference>
<protein>
    <submittedName>
        <fullName evidence="1">Uncharacterized protein</fullName>
    </submittedName>
</protein>
<sequence length="67" mass="7694">MNAERHHAQEGDQQAIPQQDVHQCLQRAIDLPGRQAGKNIALKWVFTFYFSIVAERADWSAESLKQD</sequence>
<keyword evidence="2" id="KW-1185">Reference proteome</keyword>
<organism evidence="1 2">
    <name type="scientific">Oceanisphaera sediminis</name>
    <dbReference type="NCBI Taxonomy" id="981381"/>
    <lineage>
        <taxon>Bacteria</taxon>
        <taxon>Pseudomonadati</taxon>
        <taxon>Pseudomonadota</taxon>
        <taxon>Gammaproteobacteria</taxon>
        <taxon>Aeromonadales</taxon>
        <taxon>Aeromonadaceae</taxon>
        <taxon>Oceanisphaera</taxon>
    </lineage>
</organism>
<dbReference type="Proteomes" id="UP001501479">
    <property type="component" value="Unassembled WGS sequence"/>
</dbReference>
<proteinExistence type="predicted"/>
<name>A0ABP7D0A9_9GAMM</name>